<feature type="region of interest" description="Disordered" evidence="1">
    <location>
        <begin position="121"/>
        <end position="170"/>
    </location>
</feature>
<dbReference type="KEGG" id="bvv:BHK69_29520"/>
<feature type="transmembrane region" description="Helical" evidence="2">
    <location>
        <begin position="33"/>
        <end position="55"/>
    </location>
</feature>
<keyword evidence="2" id="KW-1133">Transmembrane helix</keyword>
<protein>
    <submittedName>
        <fullName evidence="3">Uncharacterized protein</fullName>
    </submittedName>
</protein>
<dbReference type="AlphaFoldDB" id="A0A1D7U9I3"/>
<reference evidence="3 4" key="1">
    <citation type="journal article" date="2015" name="Antonie Van Leeuwenhoek">
        <title>Bosea vaviloviae sp. nov., a new species of slow-growing rhizobia isolated from nodules of the relict species Vavilovia formosa (Stev.) Fed.</title>
        <authorList>
            <person name="Safronova V.I."/>
            <person name="Kuznetsova I.G."/>
            <person name="Sazanova A.L."/>
            <person name="Kimeklis A.K."/>
            <person name="Belimov A.A."/>
            <person name="Andronov E.E."/>
            <person name="Pinaev A.G."/>
            <person name="Chizhevskaya E.P."/>
            <person name="Pukhaev A.R."/>
            <person name="Popov K.P."/>
            <person name="Willems A."/>
            <person name="Tikhonovich I.A."/>
        </authorList>
    </citation>
    <scope>NUCLEOTIDE SEQUENCE [LARGE SCALE GENOMIC DNA]</scope>
    <source>
        <strain evidence="3 4">Vaf18</strain>
    </source>
</reference>
<gene>
    <name evidence="3" type="ORF">BHK69_29520</name>
</gene>
<name>A0A1D7U9I3_9HYPH</name>
<dbReference type="Proteomes" id="UP000094969">
    <property type="component" value="Chromosome"/>
</dbReference>
<feature type="compositionally biased region" description="Polar residues" evidence="1">
    <location>
        <begin position="152"/>
        <end position="161"/>
    </location>
</feature>
<evidence type="ECO:0000313" key="4">
    <source>
        <dbReference type="Proteomes" id="UP000094969"/>
    </source>
</evidence>
<dbReference type="STRING" id="1526658.BHK69_29520"/>
<sequence>MLDGGVVLSLLVFALATMAGVSAQLRADPELALLCLGLAFAANLGMQLAGALLLTGSLRQRLTVGLTLGNRNVGLVWSALGTGATPSISLFFAATQFPIYLLPLLIEWIVRIRSAKAFSSEVGTGSPATNAKRLRGENALSQSAGAVERSNWIGSRSSPAKETQHADRTP</sequence>
<evidence type="ECO:0000313" key="3">
    <source>
        <dbReference type="EMBL" id="AOO84032.1"/>
    </source>
</evidence>
<evidence type="ECO:0000256" key="1">
    <source>
        <dbReference type="SAM" id="MobiDB-lite"/>
    </source>
</evidence>
<keyword evidence="4" id="KW-1185">Reference proteome</keyword>
<accession>A0A1D7U9I3</accession>
<keyword evidence="2" id="KW-0472">Membrane</keyword>
<keyword evidence="2" id="KW-0812">Transmembrane</keyword>
<organism evidence="3 4">
    <name type="scientific">Bosea vaviloviae</name>
    <dbReference type="NCBI Taxonomy" id="1526658"/>
    <lineage>
        <taxon>Bacteria</taxon>
        <taxon>Pseudomonadati</taxon>
        <taxon>Pseudomonadota</taxon>
        <taxon>Alphaproteobacteria</taxon>
        <taxon>Hyphomicrobiales</taxon>
        <taxon>Boseaceae</taxon>
        <taxon>Bosea</taxon>
    </lineage>
</organism>
<evidence type="ECO:0000256" key="2">
    <source>
        <dbReference type="SAM" id="Phobius"/>
    </source>
</evidence>
<proteinExistence type="predicted"/>
<dbReference type="EMBL" id="CP017147">
    <property type="protein sequence ID" value="AOO84032.1"/>
    <property type="molecule type" value="Genomic_DNA"/>
</dbReference>